<keyword evidence="3" id="KW-0732">Signal</keyword>
<dbReference type="SUPFAM" id="SSF111369">
    <property type="entry name" value="HlyD-like secretion proteins"/>
    <property type="match status" value="1"/>
</dbReference>
<gene>
    <name evidence="4" type="ORF">OE699_03250</name>
</gene>
<dbReference type="NCBIfam" id="TIGR01730">
    <property type="entry name" value="RND_mfp"/>
    <property type="match status" value="1"/>
</dbReference>
<organism evidence="4 5">
    <name type="scientific">Sedimentimonas flavescens</name>
    <dbReference type="NCBI Taxonomy" id="2851012"/>
    <lineage>
        <taxon>Bacteria</taxon>
        <taxon>Pseudomonadati</taxon>
        <taxon>Pseudomonadota</taxon>
        <taxon>Alphaproteobacteria</taxon>
        <taxon>Rhodobacterales</taxon>
        <taxon>Rhodobacter group</taxon>
        <taxon>Sedimentimonas</taxon>
    </lineage>
</organism>
<comment type="caution">
    <text evidence="4">The sequence shown here is derived from an EMBL/GenBank/DDBJ whole genome shotgun (WGS) entry which is preliminary data.</text>
</comment>
<dbReference type="PANTHER" id="PTHR30469:SF15">
    <property type="entry name" value="HLYD FAMILY OF SECRETION PROTEINS"/>
    <property type="match status" value="1"/>
</dbReference>
<accession>A0ABT2ZVT2</accession>
<dbReference type="Gene3D" id="2.40.420.20">
    <property type="match status" value="1"/>
</dbReference>
<reference evidence="4 5" key="1">
    <citation type="submission" date="2022-10" db="EMBL/GenBank/DDBJ databases">
        <title>Sinirhodobacter sp. nov., isolated from ocean surface sediments.</title>
        <authorList>
            <person name="He W."/>
            <person name="Wang L."/>
            <person name="Zhang D.-F."/>
        </authorList>
    </citation>
    <scope>NUCLEOTIDE SEQUENCE [LARGE SCALE GENOMIC DNA]</scope>
    <source>
        <strain evidence="4 5">WL0115</strain>
    </source>
</reference>
<keyword evidence="5" id="KW-1185">Reference proteome</keyword>
<evidence type="ECO:0000256" key="3">
    <source>
        <dbReference type="SAM" id="SignalP"/>
    </source>
</evidence>
<protein>
    <submittedName>
        <fullName evidence="4">Efflux RND transporter periplasmic adaptor subunit</fullName>
    </submittedName>
</protein>
<sequence>MIRPLLPLMLAALLCTSALADQPRPVVSEILTRETVALRSYPGQIAAEVETTLAFQTSGRIATRPVRLGDRVVTGDVLATLDQITLDEDVSTARAALTSAQAQLDFAQQSLTRARELQARNVASQAALEAATAQAESAEGRLRAARANLTRALDAERFGALRAPASGVITAILAEPGAEVSAGTPVLMLATDQGREAVIDVPEEVISLLPPAARFVIEPRTLGAAPLGGSLRLIEPVADKSIRNRRLHITLSPEVEPPRLGTMVDARLDQPDTPILTLPVEALLEADGVVSVWRIGADRVAERVTILPGPRVGGRIAVREGLSEGDEILIRGIHSVSEGEILGEREQ</sequence>
<dbReference type="InterPro" id="IPR006143">
    <property type="entry name" value="RND_pump_MFP"/>
</dbReference>
<dbReference type="PANTHER" id="PTHR30469">
    <property type="entry name" value="MULTIDRUG RESISTANCE PROTEIN MDTA"/>
    <property type="match status" value="1"/>
</dbReference>
<keyword evidence="2" id="KW-0175">Coiled coil</keyword>
<dbReference type="Gene3D" id="1.10.287.470">
    <property type="entry name" value="Helix hairpin bin"/>
    <property type="match status" value="1"/>
</dbReference>
<evidence type="ECO:0000256" key="1">
    <source>
        <dbReference type="ARBA" id="ARBA00009477"/>
    </source>
</evidence>
<name>A0ABT2ZVT2_9RHOB</name>
<dbReference type="Gene3D" id="2.40.50.100">
    <property type="match status" value="1"/>
</dbReference>
<evidence type="ECO:0000313" key="5">
    <source>
        <dbReference type="Proteomes" id="UP001526166"/>
    </source>
</evidence>
<feature type="coiled-coil region" evidence="2">
    <location>
        <begin position="97"/>
        <end position="155"/>
    </location>
</feature>
<evidence type="ECO:0000313" key="4">
    <source>
        <dbReference type="EMBL" id="MCV2877859.1"/>
    </source>
</evidence>
<dbReference type="Proteomes" id="UP001526166">
    <property type="component" value="Unassembled WGS sequence"/>
</dbReference>
<dbReference type="EMBL" id="JAOWKW010000002">
    <property type="protein sequence ID" value="MCV2877859.1"/>
    <property type="molecule type" value="Genomic_DNA"/>
</dbReference>
<feature type="signal peptide" evidence="3">
    <location>
        <begin position="1"/>
        <end position="20"/>
    </location>
</feature>
<dbReference type="RefSeq" id="WP_263847102.1">
    <property type="nucleotide sequence ID" value="NZ_JAOWKW010000002.1"/>
</dbReference>
<proteinExistence type="inferred from homology"/>
<comment type="similarity">
    <text evidence="1">Belongs to the membrane fusion protein (MFP) (TC 8.A.1) family.</text>
</comment>
<dbReference type="Gene3D" id="2.40.30.170">
    <property type="match status" value="1"/>
</dbReference>
<evidence type="ECO:0000256" key="2">
    <source>
        <dbReference type="SAM" id="Coils"/>
    </source>
</evidence>
<feature type="chain" id="PRO_5047372195" evidence="3">
    <location>
        <begin position="21"/>
        <end position="347"/>
    </location>
</feature>